<evidence type="ECO:0000313" key="1">
    <source>
        <dbReference type="EMBL" id="WNH09173.1"/>
    </source>
</evidence>
<name>A0ABY9XTS2_9FLAO</name>
<dbReference type="Proteomes" id="UP001302806">
    <property type="component" value="Chromosome"/>
</dbReference>
<evidence type="ECO:0000313" key="2">
    <source>
        <dbReference type="Proteomes" id="UP001302806"/>
    </source>
</evidence>
<proteinExistence type="predicted"/>
<sequence length="183" mass="20319">METGKNASSFIYKNSQGETLKNMQSTTHSFLNIGFRTPLFDDKLNANFGLGHFSYGTIGSDEALDGILEWNTDYLEFSTGVDYSLFAVGDASFYLKGLFSAGMFLKGNQTLNNELFNLKNADDFNHGMFSFKAGAGFIFSVSERLSFYVQYLIGKSLNQSGNTDHESLRIKSHNIGLGVMIFL</sequence>
<accession>A0ABY9XTS2</accession>
<dbReference type="RefSeq" id="WP_415865692.1">
    <property type="nucleotide sequence ID" value="NZ_CP134537.1"/>
</dbReference>
<protein>
    <recommendedName>
        <fullName evidence="3">Outer membrane protein beta-barrel domain-containing protein</fullName>
    </recommendedName>
</protein>
<gene>
    <name evidence="1" type="ORF">RHP51_19510</name>
</gene>
<dbReference type="EMBL" id="CP134537">
    <property type="protein sequence ID" value="WNH09173.1"/>
    <property type="molecule type" value="Genomic_DNA"/>
</dbReference>
<organism evidence="1 2">
    <name type="scientific">Thalassobellus suaedae</name>
    <dbReference type="NCBI Taxonomy" id="3074124"/>
    <lineage>
        <taxon>Bacteria</taxon>
        <taxon>Pseudomonadati</taxon>
        <taxon>Bacteroidota</taxon>
        <taxon>Flavobacteriia</taxon>
        <taxon>Flavobacteriales</taxon>
        <taxon>Flavobacteriaceae</taxon>
        <taxon>Thalassobellus</taxon>
    </lineage>
</organism>
<reference evidence="1 2" key="1">
    <citation type="submission" date="2023-09" db="EMBL/GenBank/DDBJ databases">
        <title>Thalassobella suaedae gen. nov., sp. nov., a marine bacterium of the family Flavobacteriaceae isolated from a halophyte Suaeda japonica.</title>
        <authorList>
            <person name="Lee S.Y."/>
            <person name="Hwang C.Y."/>
        </authorList>
    </citation>
    <scope>NUCLEOTIDE SEQUENCE [LARGE SCALE GENOMIC DNA]</scope>
    <source>
        <strain evidence="1 2">HL-DH14</strain>
    </source>
</reference>
<evidence type="ECO:0008006" key="3">
    <source>
        <dbReference type="Google" id="ProtNLM"/>
    </source>
</evidence>